<proteinExistence type="predicted"/>
<feature type="transmembrane region" description="Helical" evidence="1">
    <location>
        <begin position="452"/>
        <end position="472"/>
    </location>
</feature>
<dbReference type="EMBL" id="CP009961">
    <property type="protein sequence ID" value="AKG38108.1"/>
    <property type="molecule type" value="Genomic_DNA"/>
</dbReference>
<keyword evidence="1" id="KW-1133">Transmembrane helix</keyword>
<keyword evidence="3" id="KW-1185">Reference proteome</keyword>
<name>A0A0F7FG58_9CREN</name>
<dbReference type="PATRIC" id="fig|1550241.5.peg.147"/>
<accession>A0A0F7FG58</accession>
<dbReference type="KEGG" id="thf:MA03_00720"/>
<dbReference type="Proteomes" id="UP000067434">
    <property type="component" value="Chromosome"/>
</dbReference>
<keyword evidence="1" id="KW-0472">Membrane</keyword>
<organism evidence="2 3">
    <name type="scientific">Infirmifilum uzonense</name>
    <dbReference type="NCBI Taxonomy" id="1550241"/>
    <lineage>
        <taxon>Archaea</taxon>
        <taxon>Thermoproteota</taxon>
        <taxon>Thermoprotei</taxon>
        <taxon>Thermofilales</taxon>
        <taxon>Thermofilaceae</taxon>
        <taxon>Infirmifilum</taxon>
    </lineage>
</organism>
<evidence type="ECO:0000313" key="2">
    <source>
        <dbReference type="EMBL" id="AKG38108.1"/>
    </source>
</evidence>
<protein>
    <submittedName>
        <fullName evidence="2">Uncharacterized protein</fullName>
    </submittedName>
</protein>
<dbReference type="HOGENOM" id="CLU_578249_0_0_2"/>
<keyword evidence="1" id="KW-0812">Transmembrane</keyword>
<reference evidence="2 3" key="1">
    <citation type="journal article" date="2015" name="Stand. Genomic Sci.">
        <title>Complete genome sequence of and proposal of Thermofilum uzonense sp. nov. a novel hyperthermophilic crenarchaeon and emended description of the genus Thermofilum.</title>
        <authorList>
            <person name="Toshchakov S.V."/>
            <person name="Korzhenkov A.A."/>
            <person name="Samarov N.I."/>
            <person name="Mazunin I.O."/>
            <person name="Mozhey O.I."/>
            <person name="Shmyr I.S."/>
            <person name="Derbikova K.S."/>
            <person name="Taranov E.A."/>
            <person name="Dominova I.N."/>
            <person name="Bonch-Osmolovskaya E.A."/>
            <person name="Patrushev M.V."/>
            <person name="Podosokorskaya O.A."/>
            <person name="Kublanov I.V."/>
        </authorList>
    </citation>
    <scope>NUCLEOTIDE SEQUENCE [LARGE SCALE GENOMIC DNA]</scope>
    <source>
        <strain evidence="2 3">1807-2</strain>
    </source>
</reference>
<gene>
    <name evidence="2" type="ORF">MA03_00720</name>
</gene>
<dbReference type="AlphaFoldDB" id="A0A0F7FG58"/>
<evidence type="ECO:0000256" key="1">
    <source>
        <dbReference type="SAM" id="Phobius"/>
    </source>
</evidence>
<evidence type="ECO:0000313" key="3">
    <source>
        <dbReference type="Proteomes" id="UP000067434"/>
    </source>
</evidence>
<sequence length="480" mass="52776">MRVITLITLFAVVWIFFSLSTIYTNSPSPFNSLSGAISGQYIAVGGFTGSALSPLPSVLLLSPEGGLLYQWVSRGMILSSREINGSFILSGYGGSPGEGVEGLVLYHDKDKTKSFRLKGSTDIFLSDATYHDGAIMVAGYFAQTPRGDLDVLVARFNLEGRLLGLRCYGSVDYPDIAKRLIFDGENIMVLGETWAYNVSQGDVLLLKVRDDLTLVDSWSIGGAGIDSGEDVGVTRNGDYVIVGYTMGGEGTQGFLLRVSRIGGILWLRGYLSLGETYLKRVYVDPDTGRVYIVGSGVFEEGRKDPFLLVEDEIEGWIFNESRLEIVRSEPSLDLTGDIGGKHFFLYYPGGIIAGSLKGDVAVNYQLSGPSINSTLFLDDTSELSYYSKSIYGWRLLRGVVKERPCPKIQVVETDPKVSQVSVSTSTVKIERKAFKREFDPGLALRRILERNVPLVLLLPVFIVFLLVIYYALRGSILKRD</sequence>